<comment type="caution">
    <text evidence="4">The sequence shown here is derived from an EMBL/GenBank/DDBJ whole genome shotgun (WGS) entry which is preliminary data.</text>
</comment>
<dbReference type="Proteomes" id="UP000092177">
    <property type="component" value="Chromosome 4"/>
</dbReference>
<gene>
    <name evidence="4" type="ORF">CH63R_06462</name>
</gene>
<dbReference type="CDD" id="cd00609">
    <property type="entry name" value="AAT_like"/>
    <property type="match status" value="1"/>
</dbReference>
<evidence type="ECO:0000256" key="2">
    <source>
        <dbReference type="SAM" id="MobiDB-lite"/>
    </source>
</evidence>
<dbReference type="KEGG" id="chig:CH63R_06462"/>
<dbReference type="GeneID" id="28865544"/>
<keyword evidence="4" id="KW-0808">Transferase</keyword>
<evidence type="ECO:0000313" key="5">
    <source>
        <dbReference type="Proteomes" id="UP000092177"/>
    </source>
</evidence>
<keyword evidence="4" id="KW-0032">Aminotransferase</keyword>
<dbReference type="RefSeq" id="XP_018159287.1">
    <property type="nucleotide sequence ID" value="XM_018301437.1"/>
</dbReference>
<proteinExistence type="predicted"/>
<feature type="region of interest" description="Disordered" evidence="2">
    <location>
        <begin position="1"/>
        <end position="21"/>
    </location>
</feature>
<evidence type="ECO:0000313" key="4">
    <source>
        <dbReference type="EMBL" id="OBR10770.1"/>
    </source>
</evidence>
<accession>A0A1B7YFQ3</accession>
<dbReference type="InterPro" id="IPR015421">
    <property type="entry name" value="PyrdxlP-dep_Trfase_major"/>
</dbReference>
<dbReference type="InterPro" id="IPR015422">
    <property type="entry name" value="PyrdxlP-dep_Trfase_small"/>
</dbReference>
<dbReference type="GO" id="GO:0030170">
    <property type="term" value="F:pyridoxal phosphate binding"/>
    <property type="evidence" value="ECO:0007669"/>
    <property type="project" value="InterPro"/>
</dbReference>
<sequence>MMPIENALPPSRRGQKGIRSDMMTDLRKRLEENPYDLEKNPKGIIDLGSAVNDLMLDDLSGWTKRNIKKGQLKSSEYPSHWSHSLLRWTDFCRAPGCKDQQDHPSLPKVAADFMNEHFRVRLPLTSDNILAANGVTTILDSLIYNITNEGDTILIPTPSYGMFAQDVWTRNGVRVVEVPCDDIHEERFWGPPPQDDSPVQTPEVVRRLEVAIEDELSRKGRVGGIVLVNPDNPLGRCYAAHVLLQVSQLCARHKIHLIVDEIYAISAGDRFSSVLSLGLDVNFRNVHVLWGLSKDFGLSDLRVGFLATYNSQVYEAMRALTMFGQVSSFSATVAATLLSDTKYLRNHYLPSFRRRLDKRRKMVEETLDNYEIPHVKPEAGFFVFVDLFKWVELYLQKHGKGGDLAFLEYLMKQRVFLEPGQALFSQRTGWFRLNFGGEKESFKLGLQRLLHCLRLLDGQEHHEPFTQAPELYFPPPKAMAHFLAV</sequence>
<dbReference type="PANTHER" id="PTHR43795:SF39">
    <property type="entry name" value="AMINOTRANSFERASE CLASS I_CLASSII DOMAIN-CONTAINING PROTEIN"/>
    <property type="match status" value="1"/>
</dbReference>
<dbReference type="VEuPathDB" id="FungiDB:CH63R_06462"/>
<dbReference type="GO" id="GO:0008483">
    <property type="term" value="F:transaminase activity"/>
    <property type="evidence" value="ECO:0007669"/>
    <property type="project" value="UniProtKB-KW"/>
</dbReference>
<dbReference type="AlphaFoldDB" id="A0A1B7YFQ3"/>
<dbReference type="InterPro" id="IPR015424">
    <property type="entry name" value="PyrdxlP-dep_Trfase"/>
</dbReference>
<dbReference type="Pfam" id="PF00155">
    <property type="entry name" value="Aminotran_1_2"/>
    <property type="match status" value="1"/>
</dbReference>
<keyword evidence="1" id="KW-0663">Pyridoxal phosphate</keyword>
<reference evidence="5" key="1">
    <citation type="journal article" date="2017" name="BMC Genomics">
        <title>Gapless genome assembly of Colletotrichum higginsianum reveals chromosome structure and association of transposable elements with secondary metabolite gene clusters.</title>
        <authorList>
            <person name="Dallery J.-F."/>
            <person name="Lapalu N."/>
            <person name="Zampounis A."/>
            <person name="Pigne S."/>
            <person name="Luyten I."/>
            <person name="Amselem J."/>
            <person name="Wittenberg A.H.J."/>
            <person name="Zhou S."/>
            <person name="de Queiroz M.V."/>
            <person name="Robin G.P."/>
            <person name="Auger A."/>
            <person name="Hainaut M."/>
            <person name="Henrissat B."/>
            <person name="Kim K.-T."/>
            <person name="Lee Y.-H."/>
            <person name="Lespinet O."/>
            <person name="Schwartz D.C."/>
            <person name="Thon M.R."/>
            <person name="O'Connell R.J."/>
        </authorList>
    </citation>
    <scope>NUCLEOTIDE SEQUENCE [LARGE SCALE GENOMIC DNA]</scope>
    <source>
        <strain evidence="5">IMI 349063</strain>
    </source>
</reference>
<dbReference type="InterPro" id="IPR050478">
    <property type="entry name" value="Ethylene_sulfur-biosynth"/>
</dbReference>
<dbReference type="InterPro" id="IPR004839">
    <property type="entry name" value="Aminotransferase_I/II_large"/>
</dbReference>
<dbReference type="EMBL" id="LTAN01000004">
    <property type="protein sequence ID" value="OBR10770.1"/>
    <property type="molecule type" value="Genomic_DNA"/>
</dbReference>
<dbReference type="Gene3D" id="3.40.640.10">
    <property type="entry name" value="Type I PLP-dependent aspartate aminotransferase-like (Major domain)"/>
    <property type="match status" value="1"/>
</dbReference>
<protein>
    <submittedName>
        <fullName evidence="4">Aminotransferase class I and II</fullName>
    </submittedName>
</protein>
<dbReference type="PANTHER" id="PTHR43795">
    <property type="entry name" value="BIFUNCTIONAL ASPARTATE AMINOTRANSFERASE AND GLUTAMATE/ASPARTATE-PREPHENATE AMINOTRANSFERASE-RELATED"/>
    <property type="match status" value="1"/>
</dbReference>
<dbReference type="SUPFAM" id="SSF53383">
    <property type="entry name" value="PLP-dependent transferases"/>
    <property type="match status" value="1"/>
</dbReference>
<dbReference type="GO" id="GO:0006520">
    <property type="term" value="P:amino acid metabolic process"/>
    <property type="evidence" value="ECO:0007669"/>
    <property type="project" value="TreeGrafter"/>
</dbReference>
<name>A0A1B7YFQ3_COLHI</name>
<evidence type="ECO:0000256" key="1">
    <source>
        <dbReference type="ARBA" id="ARBA00022898"/>
    </source>
</evidence>
<evidence type="ECO:0000259" key="3">
    <source>
        <dbReference type="Pfam" id="PF00155"/>
    </source>
</evidence>
<organism evidence="4 5">
    <name type="scientific">Colletotrichum higginsianum (strain IMI 349063)</name>
    <name type="common">Crucifer anthracnose fungus</name>
    <dbReference type="NCBI Taxonomy" id="759273"/>
    <lineage>
        <taxon>Eukaryota</taxon>
        <taxon>Fungi</taxon>
        <taxon>Dikarya</taxon>
        <taxon>Ascomycota</taxon>
        <taxon>Pezizomycotina</taxon>
        <taxon>Sordariomycetes</taxon>
        <taxon>Hypocreomycetidae</taxon>
        <taxon>Glomerellales</taxon>
        <taxon>Glomerellaceae</taxon>
        <taxon>Colletotrichum</taxon>
        <taxon>Colletotrichum destructivum species complex</taxon>
    </lineage>
</organism>
<dbReference type="Gene3D" id="3.90.1150.10">
    <property type="entry name" value="Aspartate Aminotransferase, domain 1"/>
    <property type="match status" value="1"/>
</dbReference>
<feature type="domain" description="Aminotransferase class I/classII large" evidence="3">
    <location>
        <begin position="99"/>
        <end position="448"/>
    </location>
</feature>
<dbReference type="PRINTS" id="PR00753">
    <property type="entry name" value="ACCSYNTHASE"/>
</dbReference>
<keyword evidence="5" id="KW-1185">Reference proteome</keyword>
<dbReference type="OrthoDB" id="7042322at2759"/>